<keyword evidence="3" id="KW-1185">Reference proteome</keyword>
<proteinExistence type="predicted"/>
<comment type="caution">
    <text evidence="2">The sequence shown here is derived from an EMBL/GenBank/DDBJ whole genome shotgun (WGS) entry which is preliminary data.</text>
</comment>
<protein>
    <submittedName>
        <fullName evidence="2">Uncharacterized protein</fullName>
    </submittedName>
</protein>
<dbReference type="AlphaFoldDB" id="A0A392VQG4"/>
<name>A0A392VQG4_9FABA</name>
<feature type="region of interest" description="Disordered" evidence="1">
    <location>
        <begin position="1"/>
        <end position="27"/>
    </location>
</feature>
<accession>A0A392VQG4</accession>
<dbReference type="Proteomes" id="UP000265520">
    <property type="component" value="Unassembled WGS sequence"/>
</dbReference>
<sequence>MSEKVTSEAGTAAVVSEEVPPPVPQKKKEVESTVAAVSFWDPLFNPVEF</sequence>
<evidence type="ECO:0000256" key="1">
    <source>
        <dbReference type="SAM" id="MobiDB-lite"/>
    </source>
</evidence>
<organism evidence="2 3">
    <name type="scientific">Trifolium medium</name>
    <dbReference type="NCBI Taxonomy" id="97028"/>
    <lineage>
        <taxon>Eukaryota</taxon>
        <taxon>Viridiplantae</taxon>
        <taxon>Streptophyta</taxon>
        <taxon>Embryophyta</taxon>
        <taxon>Tracheophyta</taxon>
        <taxon>Spermatophyta</taxon>
        <taxon>Magnoliopsida</taxon>
        <taxon>eudicotyledons</taxon>
        <taxon>Gunneridae</taxon>
        <taxon>Pentapetalae</taxon>
        <taxon>rosids</taxon>
        <taxon>fabids</taxon>
        <taxon>Fabales</taxon>
        <taxon>Fabaceae</taxon>
        <taxon>Papilionoideae</taxon>
        <taxon>50 kb inversion clade</taxon>
        <taxon>NPAAA clade</taxon>
        <taxon>Hologalegina</taxon>
        <taxon>IRL clade</taxon>
        <taxon>Trifolieae</taxon>
        <taxon>Trifolium</taxon>
    </lineage>
</organism>
<dbReference type="EMBL" id="LXQA011250159">
    <property type="protein sequence ID" value="MCI90638.1"/>
    <property type="molecule type" value="Genomic_DNA"/>
</dbReference>
<feature type="non-terminal residue" evidence="2">
    <location>
        <position position="49"/>
    </location>
</feature>
<evidence type="ECO:0000313" key="3">
    <source>
        <dbReference type="Proteomes" id="UP000265520"/>
    </source>
</evidence>
<evidence type="ECO:0000313" key="2">
    <source>
        <dbReference type="EMBL" id="MCI90638.1"/>
    </source>
</evidence>
<reference evidence="2 3" key="1">
    <citation type="journal article" date="2018" name="Front. Plant Sci.">
        <title>Red Clover (Trifolium pratense) and Zigzag Clover (T. medium) - A Picture of Genomic Similarities and Differences.</title>
        <authorList>
            <person name="Dluhosova J."/>
            <person name="Istvanek J."/>
            <person name="Nedelnik J."/>
            <person name="Repkova J."/>
        </authorList>
    </citation>
    <scope>NUCLEOTIDE SEQUENCE [LARGE SCALE GENOMIC DNA]</scope>
    <source>
        <strain evidence="3">cv. 10/8</strain>
        <tissue evidence="2">Leaf</tissue>
    </source>
</reference>